<sequence length="227" mass="22892">MKRTCGGRTRPQAMGRYIILTGSTGLGSIRLTSPRITGHRHLNVRSPSAAAAVLFRNIPSPPQHSLAGVGVSASAPVRNDAHVVSPASDVTQSVADDDEPPLPGMPGINVPGGGVCDDLPHGGGSEPPAGGDSGRAGTDDDDDGGDGFGGAARGDGLAPGNPGKRWRLPGKPGKRRTRASDETKAAAAFLLGLIASDGVAIITEATTTSKTTAARLDAGDAIIFFFA</sequence>
<protein>
    <submittedName>
        <fullName evidence="2">Uncharacterized protein</fullName>
    </submittedName>
</protein>
<name>A0A0D3HQL6_9ORYZ</name>
<reference evidence="2" key="1">
    <citation type="journal article" date="2009" name="Rice">
        <title>De Novo Next Generation Sequencing of Plant Genomes.</title>
        <authorList>
            <person name="Rounsley S."/>
            <person name="Marri P.R."/>
            <person name="Yu Y."/>
            <person name="He R."/>
            <person name="Sisneros N."/>
            <person name="Goicoechea J.L."/>
            <person name="Lee S.J."/>
            <person name="Angelova A."/>
            <person name="Kudrna D."/>
            <person name="Luo M."/>
            <person name="Affourtit J."/>
            <person name="Desany B."/>
            <person name="Knight J."/>
            <person name="Niazi F."/>
            <person name="Egholm M."/>
            <person name="Wing R.A."/>
        </authorList>
    </citation>
    <scope>NUCLEOTIDE SEQUENCE [LARGE SCALE GENOMIC DNA]</scope>
    <source>
        <strain evidence="2">cv. IRGC 105608</strain>
    </source>
</reference>
<feature type="region of interest" description="Disordered" evidence="1">
    <location>
        <begin position="84"/>
        <end position="181"/>
    </location>
</feature>
<feature type="compositionally biased region" description="Basic residues" evidence="1">
    <location>
        <begin position="164"/>
        <end position="177"/>
    </location>
</feature>
<accession>A0A0D3HQL6</accession>
<evidence type="ECO:0000313" key="3">
    <source>
        <dbReference type="Proteomes" id="UP000026960"/>
    </source>
</evidence>
<feature type="compositionally biased region" description="Gly residues" evidence="1">
    <location>
        <begin position="110"/>
        <end position="125"/>
    </location>
</feature>
<dbReference type="EnsemblPlants" id="OBART12G00620.1">
    <property type="protein sequence ID" value="OBART12G00620.1"/>
    <property type="gene ID" value="OBART12G00620"/>
</dbReference>
<keyword evidence="3" id="KW-1185">Reference proteome</keyword>
<proteinExistence type="predicted"/>
<organism evidence="2">
    <name type="scientific">Oryza barthii</name>
    <dbReference type="NCBI Taxonomy" id="65489"/>
    <lineage>
        <taxon>Eukaryota</taxon>
        <taxon>Viridiplantae</taxon>
        <taxon>Streptophyta</taxon>
        <taxon>Embryophyta</taxon>
        <taxon>Tracheophyta</taxon>
        <taxon>Spermatophyta</taxon>
        <taxon>Magnoliopsida</taxon>
        <taxon>Liliopsida</taxon>
        <taxon>Poales</taxon>
        <taxon>Poaceae</taxon>
        <taxon>BOP clade</taxon>
        <taxon>Oryzoideae</taxon>
        <taxon>Oryzeae</taxon>
        <taxon>Oryzinae</taxon>
        <taxon>Oryza</taxon>
    </lineage>
</organism>
<dbReference type="Gramene" id="OBART12G00620.1">
    <property type="protein sequence ID" value="OBART12G00620.1"/>
    <property type="gene ID" value="OBART12G00620"/>
</dbReference>
<dbReference type="HOGENOM" id="CLU_1296088_0_0_1"/>
<reference evidence="2" key="2">
    <citation type="submission" date="2015-03" db="UniProtKB">
        <authorList>
            <consortium name="EnsemblPlants"/>
        </authorList>
    </citation>
    <scope>IDENTIFICATION</scope>
</reference>
<dbReference type="eggNOG" id="ENOG502R5ZJ">
    <property type="taxonomic scope" value="Eukaryota"/>
</dbReference>
<evidence type="ECO:0000313" key="2">
    <source>
        <dbReference type="EnsemblPlants" id="OBART12G00620.1"/>
    </source>
</evidence>
<dbReference type="AlphaFoldDB" id="A0A0D3HQL6"/>
<dbReference type="PaxDb" id="65489-OBART12G00620.1"/>
<dbReference type="Proteomes" id="UP000026960">
    <property type="component" value="Chromosome 12"/>
</dbReference>
<evidence type="ECO:0000256" key="1">
    <source>
        <dbReference type="SAM" id="MobiDB-lite"/>
    </source>
</evidence>